<reference evidence="1 2" key="1">
    <citation type="submission" date="2016-10" db="EMBL/GenBank/DDBJ databases">
        <authorList>
            <person name="Varghese N."/>
        </authorList>
    </citation>
    <scope>NUCLEOTIDE SEQUENCE [LARGE SCALE GENOMIC DNA]</scope>
    <source>
        <strain evidence="1 2">KB11</strain>
    </source>
</reference>
<sequence length="141" mass="16364">MALNLSPEQGVKLTKKDRVHVAKKIKHGWKATCLIPDYGFDENGDIQVMSDRNRRAVKIVKIKDDGIYIEKALKSKNLRIPWGKISLVSPTKEIKDGLKIDMYDGKYVVFSIYNSYKIQQITQYIFNYINDKRTNNEAMYS</sequence>
<dbReference type="EMBL" id="CP017803">
    <property type="protein sequence ID" value="ATZ60448.1"/>
    <property type="molecule type" value="Genomic_DNA"/>
</dbReference>
<proteinExistence type="predicted"/>
<dbReference type="Proteomes" id="UP000232133">
    <property type="component" value="Chromosome"/>
</dbReference>
<dbReference type="GeneID" id="35119406"/>
<accession>A0A2H4U8M7</accession>
<evidence type="ECO:0000313" key="1">
    <source>
        <dbReference type="EMBL" id="ATZ60448.1"/>
    </source>
</evidence>
<name>A0A2H4U8M7_METSM</name>
<dbReference type="RefSeq" id="WP_100815808.1">
    <property type="nucleotide sequence ID" value="NZ_CP017803.1"/>
</dbReference>
<dbReference type="AlphaFoldDB" id="A0A2H4U8M7"/>
<evidence type="ECO:0000313" key="2">
    <source>
        <dbReference type="Proteomes" id="UP000232133"/>
    </source>
</evidence>
<protein>
    <submittedName>
        <fullName evidence="1">Uncharacterized protein</fullName>
    </submittedName>
</protein>
<gene>
    <name evidence="1" type="ORF">BK798_08460</name>
</gene>
<organism evidence="1 2">
    <name type="scientific">Methanobrevibacter smithii</name>
    <dbReference type="NCBI Taxonomy" id="2173"/>
    <lineage>
        <taxon>Archaea</taxon>
        <taxon>Methanobacteriati</taxon>
        <taxon>Methanobacteriota</taxon>
        <taxon>Methanomada group</taxon>
        <taxon>Methanobacteria</taxon>
        <taxon>Methanobacteriales</taxon>
        <taxon>Methanobacteriaceae</taxon>
        <taxon>Methanobrevibacter</taxon>
    </lineage>
</organism>